<sequence>MKNNNINRRHITEKLRLLAAVTAGAIIATLLLVGLSRTPINNSSNNNNDDSLLCPLSQPNSNSNSAAATTTPTQFLAILHYATSRVVPQQTLSEIKISFNILQILAPCNFLVFGLGHDSLMWASLNPRGTTLFLEEDPKQC</sequence>
<keyword evidence="6" id="KW-1185">Reference proteome</keyword>
<keyword evidence="5" id="KW-0808">Transferase</keyword>
<dbReference type="GO" id="GO:0008168">
    <property type="term" value="F:methyltransferase activity"/>
    <property type="evidence" value="ECO:0007669"/>
    <property type="project" value="UniProtKB-KW"/>
</dbReference>
<gene>
    <name evidence="5" type="ORF">CFP56_041181</name>
</gene>
<dbReference type="GO" id="GO:0000139">
    <property type="term" value="C:Golgi membrane"/>
    <property type="evidence" value="ECO:0007669"/>
    <property type="project" value="UniProtKB-SubCell"/>
</dbReference>
<dbReference type="GO" id="GO:0032259">
    <property type="term" value="P:methylation"/>
    <property type="evidence" value="ECO:0007669"/>
    <property type="project" value="UniProtKB-KW"/>
</dbReference>
<keyword evidence="3" id="KW-1133">Transmembrane helix</keyword>
<dbReference type="PANTHER" id="PTHR31444">
    <property type="entry name" value="OS11G0490100 PROTEIN"/>
    <property type="match status" value="1"/>
</dbReference>
<name>A0AAW0IWE9_QUESU</name>
<keyword evidence="2" id="KW-0812">Transmembrane</keyword>
<proteinExistence type="predicted"/>
<evidence type="ECO:0000313" key="5">
    <source>
        <dbReference type="EMBL" id="KAK7818581.1"/>
    </source>
</evidence>
<evidence type="ECO:0000256" key="4">
    <source>
        <dbReference type="ARBA" id="ARBA00023136"/>
    </source>
</evidence>
<dbReference type="Proteomes" id="UP000237347">
    <property type="component" value="Unassembled WGS sequence"/>
</dbReference>
<organism evidence="5 6">
    <name type="scientific">Quercus suber</name>
    <name type="common">Cork oak</name>
    <dbReference type="NCBI Taxonomy" id="58331"/>
    <lineage>
        <taxon>Eukaryota</taxon>
        <taxon>Viridiplantae</taxon>
        <taxon>Streptophyta</taxon>
        <taxon>Embryophyta</taxon>
        <taxon>Tracheophyta</taxon>
        <taxon>Spermatophyta</taxon>
        <taxon>Magnoliopsida</taxon>
        <taxon>eudicotyledons</taxon>
        <taxon>Gunneridae</taxon>
        <taxon>Pentapetalae</taxon>
        <taxon>rosids</taxon>
        <taxon>fabids</taxon>
        <taxon>Fagales</taxon>
        <taxon>Fagaceae</taxon>
        <taxon>Quercus</taxon>
    </lineage>
</organism>
<keyword evidence="4" id="KW-0472">Membrane</keyword>
<dbReference type="EMBL" id="PKMF04000820">
    <property type="protein sequence ID" value="KAK7818581.1"/>
    <property type="molecule type" value="Genomic_DNA"/>
</dbReference>
<comment type="caution">
    <text evidence="5">The sequence shown here is derived from an EMBL/GenBank/DDBJ whole genome shotgun (WGS) entry which is preliminary data.</text>
</comment>
<evidence type="ECO:0000256" key="2">
    <source>
        <dbReference type="ARBA" id="ARBA00022692"/>
    </source>
</evidence>
<evidence type="ECO:0000256" key="3">
    <source>
        <dbReference type="ARBA" id="ARBA00022989"/>
    </source>
</evidence>
<accession>A0AAW0IWE9</accession>
<comment type="subcellular location">
    <subcellularLocation>
        <location evidence="1">Golgi apparatus membrane</location>
        <topology evidence="1">Single-pass membrane protein</topology>
    </subcellularLocation>
</comment>
<evidence type="ECO:0000256" key="1">
    <source>
        <dbReference type="ARBA" id="ARBA00004194"/>
    </source>
</evidence>
<keyword evidence="5" id="KW-0489">Methyltransferase</keyword>
<protein>
    <submittedName>
        <fullName evidence="5">Methyltransferase</fullName>
    </submittedName>
</protein>
<dbReference type="InterPro" id="IPR006514">
    <property type="entry name" value="IRX15/GXM/AGM"/>
</dbReference>
<dbReference type="Pfam" id="PF21729">
    <property type="entry name" value="IRX15_IRX15L_GXM"/>
    <property type="match status" value="1"/>
</dbReference>
<dbReference type="AlphaFoldDB" id="A0AAW0IWE9"/>
<reference evidence="5 6" key="1">
    <citation type="journal article" date="2018" name="Sci. Data">
        <title>The draft genome sequence of cork oak.</title>
        <authorList>
            <person name="Ramos A.M."/>
            <person name="Usie A."/>
            <person name="Barbosa P."/>
            <person name="Barros P.M."/>
            <person name="Capote T."/>
            <person name="Chaves I."/>
            <person name="Simoes F."/>
            <person name="Abreu I."/>
            <person name="Carrasquinho I."/>
            <person name="Faro C."/>
            <person name="Guimaraes J.B."/>
            <person name="Mendonca D."/>
            <person name="Nobrega F."/>
            <person name="Rodrigues L."/>
            <person name="Saibo N.J.M."/>
            <person name="Varela M.C."/>
            <person name="Egas C."/>
            <person name="Matos J."/>
            <person name="Miguel C.M."/>
            <person name="Oliveira M.M."/>
            <person name="Ricardo C.P."/>
            <person name="Goncalves S."/>
        </authorList>
    </citation>
    <scope>NUCLEOTIDE SEQUENCE [LARGE SCALE GENOMIC DNA]</scope>
    <source>
        <strain evidence="6">cv. HL8</strain>
    </source>
</reference>
<evidence type="ECO:0000313" key="6">
    <source>
        <dbReference type="Proteomes" id="UP000237347"/>
    </source>
</evidence>
<dbReference type="GO" id="GO:0045492">
    <property type="term" value="P:xylan biosynthetic process"/>
    <property type="evidence" value="ECO:0007669"/>
    <property type="project" value="InterPro"/>
</dbReference>